<accession>D8PFP5</accession>
<dbReference type="AlphaFoldDB" id="D8PFP5"/>
<dbReference type="SUPFAM" id="SSF52091">
    <property type="entry name" value="SpoIIaa-like"/>
    <property type="match status" value="1"/>
</dbReference>
<reference evidence="4 5" key="1">
    <citation type="journal article" date="2010" name="Proc. Natl. Acad. Sci. U.S.A.">
        <title>A Nitrospira metagenome illuminates the physiology and evolution of globally important nitrite-oxidizing bacteria.</title>
        <authorList>
            <person name="Lucker S."/>
            <person name="Wagner M."/>
            <person name="Maixner F."/>
            <person name="Pelletier E."/>
            <person name="Koch H."/>
            <person name="Vacherie B."/>
            <person name="Rattei T."/>
            <person name="Sinninghe Damste J."/>
            <person name="Spieck E."/>
            <person name="Le Paslier D."/>
            <person name="Daims H."/>
        </authorList>
    </citation>
    <scope>NUCLEOTIDE SEQUENCE [LARGE SCALE GENOMIC DNA]</scope>
</reference>
<dbReference type="Proteomes" id="UP000001660">
    <property type="component" value="Chromosome"/>
</dbReference>
<dbReference type="eggNOG" id="COG1366">
    <property type="taxonomic scope" value="Bacteria"/>
</dbReference>
<dbReference type="Pfam" id="PF01740">
    <property type="entry name" value="STAS"/>
    <property type="match status" value="1"/>
</dbReference>
<dbReference type="CDD" id="cd07043">
    <property type="entry name" value="STAS_anti-anti-sigma_factors"/>
    <property type="match status" value="1"/>
</dbReference>
<dbReference type="GO" id="GO:0043856">
    <property type="term" value="F:anti-sigma factor antagonist activity"/>
    <property type="evidence" value="ECO:0007669"/>
    <property type="project" value="InterPro"/>
</dbReference>
<proteinExistence type="inferred from homology"/>
<dbReference type="InterPro" id="IPR036513">
    <property type="entry name" value="STAS_dom_sf"/>
</dbReference>
<dbReference type="PROSITE" id="PS50801">
    <property type="entry name" value="STAS"/>
    <property type="match status" value="1"/>
</dbReference>
<dbReference type="Gene3D" id="3.30.750.24">
    <property type="entry name" value="STAS domain"/>
    <property type="match status" value="1"/>
</dbReference>
<evidence type="ECO:0000313" key="4">
    <source>
        <dbReference type="EMBL" id="CBK42082.1"/>
    </source>
</evidence>
<dbReference type="NCBIfam" id="TIGR00377">
    <property type="entry name" value="ant_ant_sig"/>
    <property type="match status" value="1"/>
</dbReference>
<evidence type="ECO:0000256" key="1">
    <source>
        <dbReference type="ARBA" id="ARBA00009013"/>
    </source>
</evidence>
<gene>
    <name evidence="4" type="ORF">NIDE2369</name>
</gene>
<dbReference type="OrthoDB" id="5456061at2"/>
<dbReference type="KEGG" id="nde:NIDE2369"/>
<evidence type="ECO:0000259" key="3">
    <source>
        <dbReference type="PROSITE" id="PS50801"/>
    </source>
</evidence>
<sequence length="116" mass="12583">MQITERRIGQSIILDLTGELSYANRTTFKAAVERSKRAGCRHLILNMQGVRFLDSSALGTLALLAQSFPAAQGMVSLLNPQSYVKEIITLANLHQILPVYNSEQDALAGSRLPAAG</sequence>
<dbReference type="STRING" id="330214.NIDE2369"/>
<feature type="domain" description="STAS" evidence="3">
    <location>
        <begin position="1"/>
        <end position="110"/>
    </location>
</feature>
<evidence type="ECO:0000256" key="2">
    <source>
        <dbReference type="RuleBase" id="RU003749"/>
    </source>
</evidence>
<dbReference type="HOGENOM" id="CLU_115403_6_4_0"/>
<keyword evidence="5" id="KW-1185">Reference proteome</keyword>
<dbReference type="PANTHER" id="PTHR33495:SF2">
    <property type="entry name" value="ANTI-SIGMA FACTOR ANTAGONIST TM_1081-RELATED"/>
    <property type="match status" value="1"/>
</dbReference>
<dbReference type="PANTHER" id="PTHR33495">
    <property type="entry name" value="ANTI-SIGMA FACTOR ANTAGONIST TM_1081-RELATED-RELATED"/>
    <property type="match status" value="1"/>
</dbReference>
<name>D8PFP5_9BACT</name>
<comment type="similarity">
    <text evidence="1 2">Belongs to the anti-sigma-factor antagonist family.</text>
</comment>
<protein>
    <recommendedName>
        <fullName evidence="2">Anti-sigma factor antagonist</fullName>
    </recommendedName>
</protein>
<evidence type="ECO:0000313" key="5">
    <source>
        <dbReference type="Proteomes" id="UP000001660"/>
    </source>
</evidence>
<dbReference type="InterPro" id="IPR003658">
    <property type="entry name" value="Anti-sigma_ant"/>
</dbReference>
<dbReference type="InterPro" id="IPR002645">
    <property type="entry name" value="STAS_dom"/>
</dbReference>
<organism evidence="4 5">
    <name type="scientific">Nitrospira defluvii</name>
    <dbReference type="NCBI Taxonomy" id="330214"/>
    <lineage>
        <taxon>Bacteria</taxon>
        <taxon>Pseudomonadati</taxon>
        <taxon>Nitrospirota</taxon>
        <taxon>Nitrospiria</taxon>
        <taxon>Nitrospirales</taxon>
        <taxon>Nitrospiraceae</taxon>
        <taxon>Nitrospira</taxon>
    </lineage>
</organism>
<dbReference type="EMBL" id="FP929003">
    <property type="protein sequence ID" value="CBK42082.1"/>
    <property type="molecule type" value="Genomic_DNA"/>
</dbReference>